<gene>
    <name evidence="7" type="ORF">BA062_16810</name>
</gene>
<evidence type="ECO:0000256" key="5">
    <source>
        <dbReference type="SAM" id="Phobius"/>
    </source>
</evidence>
<comment type="subcellular location">
    <subcellularLocation>
        <location evidence="1">Cell membrane</location>
        <topology evidence="1">Multi-pass membrane protein</topology>
    </subcellularLocation>
</comment>
<dbReference type="PROSITE" id="PS50850">
    <property type="entry name" value="MFS"/>
    <property type="match status" value="1"/>
</dbReference>
<accession>A0A318LNB6</accession>
<feature type="transmembrane region" description="Helical" evidence="5">
    <location>
        <begin position="330"/>
        <end position="350"/>
    </location>
</feature>
<evidence type="ECO:0000256" key="2">
    <source>
        <dbReference type="ARBA" id="ARBA00022692"/>
    </source>
</evidence>
<dbReference type="InterPro" id="IPR053160">
    <property type="entry name" value="MFS_DHA3_Transporter"/>
</dbReference>
<feature type="transmembrane region" description="Helical" evidence="5">
    <location>
        <begin position="130"/>
        <end position="149"/>
    </location>
</feature>
<dbReference type="InterPro" id="IPR020846">
    <property type="entry name" value="MFS_dom"/>
</dbReference>
<keyword evidence="3 5" id="KW-1133">Transmembrane helix</keyword>
<evidence type="ECO:0000313" key="8">
    <source>
        <dbReference type="Proteomes" id="UP000247892"/>
    </source>
</evidence>
<dbReference type="PANTHER" id="PTHR23530:SF1">
    <property type="entry name" value="PERMEASE, MAJOR FACILITATOR SUPERFAMILY-RELATED"/>
    <property type="match status" value="1"/>
</dbReference>
<evidence type="ECO:0000259" key="6">
    <source>
        <dbReference type="PROSITE" id="PS50850"/>
    </source>
</evidence>
<dbReference type="Gene3D" id="1.20.1250.20">
    <property type="entry name" value="MFS general substrate transporter like domains"/>
    <property type="match status" value="1"/>
</dbReference>
<dbReference type="InterPro" id="IPR036259">
    <property type="entry name" value="MFS_trans_sf"/>
</dbReference>
<evidence type="ECO:0000256" key="1">
    <source>
        <dbReference type="ARBA" id="ARBA00004651"/>
    </source>
</evidence>
<reference evidence="7 8" key="1">
    <citation type="submission" date="2016-07" db="EMBL/GenBank/DDBJ databases">
        <title>Draft genome sequence of Prauserella sp. YIM 121212, isolated from alkaline soil.</title>
        <authorList>
            <person name="Ruckert C."/>
            <person name="Albersmeier A."/>
            <person name="Jiang C.-L."/>
            <person name="Jiang Y."/>
            <person name="Kalinowski J."/>
            <person name="Schneider O."/>
            <person name="Winkler A."/>
            <person name="Zotchev S.B."/>
        </authorList>
    </citation>
    <scope>NUCLEOTIDE SEQUENCE [LARGE SCALE GENOMIC DNA]</scope>
    <source>
        <strain evidence="7 8">YIM 121212</strain>
    </source>
</reference>
<keyword evidence="2 5" id="KW-0812">Transmembrane</keyword>
<evidence type="ECO:0000256" key="3">
    <source>
        <dbReference type="ARBA" id="ARBA00022989"/>
    </source>
</evidence>
<dbReference type="GO" id="GO:0022857">
    <property type="term" value="F:transmembrane transporter activity"/>
    <property type="evidence" value="ECO:0007669"/>
    <property type="project" value="InterPro"/>
</dbReference>
<keyword evidence="8" id="KW-1185">Reference proteome</keyword>
<feature type="transmembrane region" description="Helical" evidence="5">
    <location>
        <begin position="356"/>
        <end position="374"/>
    </location>
</feature>
<dbReference type="PANTHER" id="PTHR23530">
    <property type="entry name" value="TRANSPORT PROTEIN-RELATED"/>
    <property type="match status" value="1"/>
</dbReference>
<dbReference type="EMBL" id="MASU01000006">
    <property type="protein sequence ID" value="PXY33885.1"/>
    <property type="molecule type" value="Genomic_DNA"/>
</dbReference>
<dbReference type="SUPFAM" id="SSF103473">
    <property type="entry name" value="MFS general substrate transporter"/>
    <property type="match status" value="1"/>
</dbReference>
<comment type="caution">
    <text evidence="7">The sequence shown here is derived from an EMBL/GenBank/DDBJ whole genome shotgun (WGS) entry which is preliminary data.</text>
</comment>
<organism evidence="7 8">
    <name type="scientific">Prauserella flavalba</name>
    <dbReference type="NCBI Taxonomy" id="1477506"/>
    <lineage>
        <taxon>Bacteria</taxon>
        <taxon>Bacillati</taxon>
        <taxon>Actinomycetota</taxon>
        <taxon>Actinomycetes</taxon>
        <taxon>Pseudonocardiales</taxon>
        <taxon>Pseudonocardiaceae</taxon>
        <taxon>Prauserella</taxon>
    </lineage>
</organism>
<dbReference type="AlphaFoldDB" id="A0A318LNB6"/>
<dbReference type="GO" id="GO:0005886">
    <property type="term" value="C:plasma membrane"/>
    <property type="evidence" value="ECO:0007669"/>
    <property type="project" value="UniProtKB-SubCell"/>
</dbReference>
<sequence length="384" mass="39346">MIRLWALLADVVPLYPLYALLFADTGLSDAEISALFAIWSVVGIVVEVPTGALADRFSRKSALVAGGVLQAAGYALWTATPGFAAFAAGFVLWGLGGSLVSGSVEALLYDGLAATGAQEHFTRIYGQVGAFELIAQIPAAVAATVLFPLGGYELVGWASVATCLMAAFVASRIPEPPRTESGEDDGEDNGEEEGSYLATLRTGVMEAVRSPAVRGAVVAVALLTSLDGIEEYFPLLARDWHVPVDAIPLAVVAIPLAGAAGSALAGRLDRLRPFSLALVLLAGVALFGLAGLLGVPAGLVLVGLFYAVYRAVLVVANARLQERIDGTARATVTSVAGLGTDLAGLLLYAAWAAAGLPAALVLALVVAAVLPIGLRRRSAAGTRT</sequence>
<feature type="transmembrane region" description="Helical" evidence="5">
    <location>
        <begin position="299"/>
        <end position="318"/>
    </location>
</feature>
<feature type="transmembrane region" description="Helical" evidence="5">
    <location>
        <begin position="35"/>
        <end position="54"/>
    </location>
</feature>
<name>A0A318LNB6_9PSEU</name>
<dbReference type="InterPro" id="IPR011701">
    <property type="entry name" value="MFS"/>
</dbReference>
<feature type="transmembrane region" description="Helical" evidence="5">
    <location>
        <begin position="273"/>
        <end position="293"/>
    </location>
</feature>
<feature type="transmembrane region" description="Helical" evidence="5">
    <location>
        <begin position="207"/>
        <end position="226"/>
    </location>
</feature>
<evidence type="ECO:0000313" key="7">
    <source>
        <dbReference type="EMBL" id="PXY33885.1"/>
    </source>
</evidence>
<feature type="transmembrane region" description="Helical" evidence="5">
    <location>
        <begin position="83"/>
        <end position="109"/>
    </location>
</feature>
<keyword evidence="4 5" id="KW-0472">Membrane</keyword>
<dbReference type="Pfam" id="PF07690">
    <property type="entry name" value="MFS_1"/>
    <property type="match status" value="1"/>
</dbReference>
<feature type="transmembrane region" description="Helical" evidence="5">
    <location>
        <begin position="246"/>
        <end position="266"/>
    </location>
</feature>
<feature type="domain" description="Major facilitator superfamily (MFS) profile" evidence="6">
    <location>
        <begin position="1"/>
        <end position="379"/>
    </location>
</feature>
<dbReference type="Proteomes" id="UP000247892">
    <property type="component" value="Unassembled WGS sequence"/>
</dbReference>
<proteinExistence type="predicted"/>
<evidence type="ECO:0000256" key="4">
    <source>
        <dbReference type="ARBA" id="ARBA00023136"/>
    </source>
</evidence>
<protein>
    <submittedName>
        <fullName evidence="7">MFS transporter</fullName>
    </submittedName>
</protein>